<proteinExistence type="predicted"/>
<reference evidence="1 2" key="1">
    <citation type="submission" date="2019-06" db="EMBL/GenBank/DDBJ databases">
        <title>The draft genome of Rhizobium smilacinae PTYR-5.</title>
        <authorList>
            <person name="Liu L."/>
            <person name="Li L."/>
            <person name="Zhang X."/>
        </authorList>
    </citation>
    <scope>NUCLEOTIDE SEQUENCE [LARGE SCALE GENOMIC DNA]</scope>
    <source>
        <strain evidence="1 2">PTYR-5</strain>
    </source>
</reference>
<dbReference type="AlphaFoldDB" id="A0A5C4XU94"/>
<evidence type="ECO:0000313" key="2">
    <source>
        <dbReference type="Proteomes" id="UP000311605"/>
    </source>
</evidence>
<dbReference type="Proteomes" id="UP000311605">
    <property type="component" value="Unassembled WGS sequence"/>
</dbReference>
<dbReference type="OrthoDB" id="8400929at2"/>
<name>A0A5C4XU94_9HYPH</name>
<sequence length="325" mass="37552">MEVRDILESEEMRHVVEALTALRQKFSSHNHSEERLWPMAQVRNGPYKAEKILQIISDERDYYAGYKDVLAASFAGWLVLPRDREIREILMAQAVLTHMDRAELAVGNDGLTVEKDIAARYLFTGLDFLIEVFDCLGGYQAFRSGAAIDALIIAYDPVEKPINTAVRALVYLHHAVDRFGRPGFDFTPSLNKAVVIFDALKEPKRGFDFKQKYVSRSLLHDRWSKNKQTLAMLYAASTIKVNRRTLLYFLLDGSFSYHEHRKYIDLWMGRARFVASHIFSRMKDQDLQKRTRQLLGEGQAMSFAPPKLSGVENECFEEVFRNYIR</sequence>
<comment type="caution">
    <text evidence="1">The sequence shown here is derived from an EMBL/GenBank/DDBJ whole genome shotgun (WGS) entry which is preliminary data.</text>
</comment>
<keyword evidence="2" id="KW-1185">Reference proteome</keyword>
<gene>
    <name evidence="1" type="ORF">FHP24_08415</name>
</gene>
<protein>
    <submittedName>
        <fullName evidence="1">Uncharacterized protein</fullName>
    </submittedName>
</protein>
<dbReference type="EMBL" id="VDMN01000001">
    <property type="protein sequence ID" value="TNM66214.1"/>
    <property type="molecule type" value="Genomic_DNA"/>
</dbReference>
<dbReference type="RefSeq" id="WP_139675436.1">
    <property type="nucleotide sequence ID" value="NZ_VDMN01000001.1"/>
</dbReference>
<evidence type="ECO:0000313" key="1">
    <source>
        <dbReference type="EMBL" id="TNM66214.1"/>
    </source>
</evidence>
<organism evidence="1 2">
    <name type="scientific">Aliirhizobium smilacinae</name>
    <dbReference type="NCBI Taxonomy" id="1395944"/>
    <lineage>
        <taxon>Bacteria</taxon>
        <taxon>Pseudomonadati</taxon>
        <taxon>Pseudomonadota</taxon>
        <taxon>Alphaproteobacteria</taxon>
        <taxon>Hyphomicrobiales</taxon>
        <taxon>Rhizobiaceae</taxon>
        <taxon>Aliirhizobium</taxon>
    </lineage>
</organism>
<accession>A0A5C4XU94</accession>